<comment type="caution">
    <text evidence="2">The sequence shown here is derived from an EMBL/GenBank/DDBJ whole genome shotgun (WGS) entry which is preliminary data.</text>
</comment>
<keyword evidence="3" id="KW-1185">Reference proteome</keyword>
<organism evidence="2 3">
    <name type="scientific">Sporolactobacillus spathodeae</name>
    <dbReference type="NCBI Taxonomy" id="1465502"/>
    <lineage>
        <taxon>Bacteria</taxon>
        <taxon>Bacillati</taxon>
        <taxon>Bacillota</taxon>
        <taxon>Bacilli</taxon>
        <taxon>Bacillales</taxon>
        <taxon>Sporolactobacillaceae</taxon>
        <taxon>Sporolactobacillus</taxon>
    </lineage>
</organism>
<dbReference type="Pfam" id="PF09546">
    <property type="entry name" value="Spore_III_AE"/>
    <property type="match status" value="1"/>
</dbReference>
<dbReference type="NCBIfam" id="TIGR02829">
    <property type="entry name" value="spore_III_AE"/>
    <property type="match status" value="1"/>
</dbReference>
<reference evidence="2 3" key="1">
    <citation type="submission" date="2021-01" db="EMBL/GenBank/DDBJ databases">
        <title>Genomic Encyclopedia of Type Strains, Phase IV (KMG-IV): sequencing the most valuable type-strain genomes for metagenomic binning, comparative biology and taxonomic classification.</title>
        <authorList>
            <person name="Goeker M."/>
        </authorList>
    </citation>
    <scope>NUCLEOTIDE SEQUENCE [LARGE SCALE GENOMIC DNA]</scope>
    <source>
        <strain evidence="2 3">DSM 100968</strain>
    </source>
</reference>
<feature type="transmembrane region" description="Helical" evidence="1">
    <location>
        <begin position="322"/>
        <end position="350"/>
    </location>
</feature>
<proteinExistence type="predicted"/>
<name>A0ABS2QC08_9BACL</name>
<dbReference type="Proteomes" id="UP000823201">
    <property type="component" value="Unassembled WGS sequence"/>
</dbReference>
<evidence type="ECO:0000256" key="1">
    <source>
        <dbReference type="SAM" id="Phobius"/>
    </source>
</evidence>
<protein>
    <submittedName>
        <fullName evidence="2">Stage III sporulation protein AE</fullName>
    </submittedName>
</protein>
<feature type="transmembrane region" description="Helical" evidence="1">
    <location>
        <begin position="141"/>
        <end position="162"/>
    </location>
</feature>
<accession>A0ABS2QC08</accession>
<feature type="transmembrane region" description="Helical" evidence="1">
    <location>
        <begin position="251"/>
        <end position="275"/>
    </location>
</feature>
<dbReference type="RefSeq" id="WP_205007244.1">
    <property type="nucleotide sequence ID" value="NZ_CBCRXA010000021.1"/>
</dbReference>
<sequence length="401" mass="43895">MRHTKGQYKKMLLLALIIFCFVILFDQRPAFAETSASNNNPQSTSKEQLQQLDTSQIDKYWDKLVNDYNGFIPNSDPSFKSFVQSNKQGFFQKTLQGMLHYFLNELIVSSKLLGTLILLSVFATVLQAIQSAFEQKAVAKVAEFVVMLALLILLLNSFNVAIDFTKDTVDQMGHFMLALLPLIFGLTAAAGGVTSVAFFHPMIIFLVNMSGWLVSLFIMPLLFLSALLAIVSTLSENYKLTRLSKLMQTVALFTMAAFFAVFLGVMSVQGVAVSLSDGLLVKSAKFFTANFLPVVGRMFTEAADTVLGASVLLKNTVGIAGLIILFCITTFPLLKVLSLAFIYNVASAILQPLGGGPVIDCLGIMAKCMFYLFSALAIVSLMFFLALTIIITSGNVSMMVR</sequence>
<keyword evidence="1" id="KW-0812">Transmembrane</keyword>
<keyword evidence="1" id="KW-0472">Membrane</keyword>
<dbReference type="EMBL" id="JAFBEV010000021">
    <property type="protein sequence ID" value="MBM7658689.1"/>
    <property type="molecule type" value="Genomic_DNA"/>
</dbReference>
<dbReference type="InterPro" id="IPR014194">
    <property type="entry name" value="Spore_III_AE"/>
</dbReference>
<feature type="transmembrane region" description="Helical" evidence="1">
    <location>
        <begin position="370"/>
        <end position="391"/>
    </location>
</feature>
<gene>
    <name evidence="2" type="ORF">JOC27_002151</name>
</gene>
<feature type="transmembrane region" description="Helical" evidence="1">
    <location>
        <begin position="211"/>
        <end position="231"/>
    </location>
</feature>
<feature type="transmembrane region" description="Helical" evidence="1">
    <location>
        <begin position="106"/>
        <end position="129"/>
    </location>
</feature>
<keyword evidence="1" id="KW-1133">Transmembrane helix</keyword>
<feature type="transmembrane region" description="Helical" evidence="1">
    <location>
        <begin position="174"/>
        <end position="199"/>
    </location>
</feature>
<evidence type="ECO:0000313" key="3">
    <source>
        <dbReference type="Proteomes" id="UP000823201"/>
    </source>
</evidence>
<evidence type="ECO:0000313" key="2">
    <source>
        <dbReference type="EMBL" id="MBM7658689.1"/>
    </source>
</evidence>